<comment type="function">
    <text evidence="7">Catalyzes the single-oxidation or sequential double oxidation reaction of carbohydrates primarily at carbon-2 and/or carbon-3 with the concomitant reduction of the flavin. The enzyme exhibits a broad sugar substrate specificity, oxidizing different aldopyranoses to the corresponding C-1, C-2, C-3 or C-1,2, C-2,3 and C-3,4 (di)dehydro sugars with substrate-specific regioselectivity. Accepts only a narrow range of electron acceptors such as substituted benzoquinones and complexed metal ions and reacts extremely slowly with O(2) as acceptor. May play a role in the natural recycling of plant matter by oxidizing all major monosaccharides in lignocellulose and by reducing quinone compounds or reactive radical species generated during lignin depolymerization.</text>
</comment>
<keyword evidence="18" id="KW-1185">Reference proteome</keyword>
<evidence type="ECO:0000256" key="10">
    <source>
        <dbReference type="ARBA" id="ARBA00034029"/>
    </source>
</evidence>
<evidence type="ECO:0000256" key="13">
    <source>
        <dbReference type="PIRSR" id="PIRSR000137-2"/>
    </source>
</evidence>
<dbReference type="InterPro" id="IPR000172">
    <property type="entry name" value="GMC_OxRdtase_N"/>
</dbReference>
<gene>
    <name evidence="17" type="ORF">CVT25_013000</name>
</gene>
<comment type="similarity">
    <text evidence="3 14">Belongs to the GMC oxidoreductase family.</text>
</comment>
<dbReference type="SUPFAM" id="SSF54373">
    <property type="entry name" value="FAD-linked reductases, C-terminal domain"/>
    <property type="match status" value="1"/>
</dbReference>
<name>A0A409XHN0_PSICY</name>
<feature type="domain" description="Glucose-methanol-choline oxidoreductase N-terminal" evidence="15">
    <location>
        <begin position="91"/>
        <end position="114"/>
    </location>
</feature>
<feature type="domain" description="Glucose-methanol-choline oxidoreductase N-terminal" evidence="16">
    <location>
        <begin position="280"/>
        <end position="294"/>
    </location>
</feature>
<evidence type="ECO:0000256" key="11">
    <source>
        <dbReference type="ARBA" id="ARBA00034050"/>
    </source>
</evidence>
<evidence type="ECO:0000256" key="6">
    <source>
        <dbReference type="ARBA" id="ARBA00022525"/>
    </source>
</evidence>
<comment type="catalytic activity">
    <reaction evidence="9">
        <text>pyranose + acceptor = pyranos-2,3-diulose + reduced acceptor.</text>
        <dbReference type="EC" id="1.1.99.29"/>
    </reaction>
</comment>
<dbReference type="Gene3D" id="3.30.560.10">
    <property type="entry name" value="Glucose Oxidase, domain 3"/>
    <property type="match status" value="1"/>
</dbReference>
<evidence type="ECO:0000313" key="18">
    <source>
        <dbReference type="Proteomes" id="UP000283269"/>
    </source>
</evidence>
<evidence type="ECO:0000259" key="16">
    <source>
        <dbReference type="PROSITE" id="PS00624"/>
    </source>
</evidence>
<dbReference type="OrthoDB" id="269227at2759"/>
<dbReference type="GO" id="GO:0050660">
    <property type="term" value="F:flavin adenine dinucleotide binding"/>
    <property type="evidence" value="ECO:0007669"/>
    <property type="project" value="InterPro"/>
</dbReference>
<evidence type="ECO:0000256" key="9">
    <source>
        <dbReference type="ARBA" id="ARBA00034010"/>
    </source>
</evidence>
<evidence type="ECO:0000256" key="2">
    <source>
        <dbReference type="ARBA" id="ARBA00004613"/>
    </source>
</evidence>
<comment type="subcellular location">
    <subcellularLocation>
        <location evidence="2">Secreted</location>
    </subcellularLocation>
</comment>
<keyword evidence="13 14" id="KW-0274">FAD</keyword>
<dbReference type="GO" id="GO:0005576">
    <property type="term" value="C:extracellular region"/>
    <property type="evidence" value="ECO:0007669"/>
    <property type="project" value="UniProtKB-SubCell"/>
</dbReference>
<organism evidence="17 18">
    <name type="scientific">Psilocybe cyanescens</name>
    <dbReference type="NCBI Taxonomy" id="93625"/>
    <lineage>
        <taxon>Eukaryota</taxon>
        <taxon>Fungi</taxon>
        <taxon>Dikarya</taxon>
        <taxon>Basidiomycota</taxon>
        <taxon>Agaricomycotina</taxon>
        <taxon>Agaricomycetes</taxon>
        <taxon>Agaricomycetidae</taxon>
        <taxon>Agaricales</taxon>
        <taxon>Agaricineae</taxon>
        <taxon>Strophariaceae</taxon>
        <taxon>Psilocybe</taxon>
    </lineage>
</organism>
<dbReference type="InterPro" id="IPR036188">
    <property type="entry name" value="FAD/NAD-bd_sf"/>
</dbReference>
<evidence type="ECO:0000256" key="8">
    <source>
        <dbReference type="ARBA" id="ARBA00033986"/>
    </source>
</evidence>
<dbReference type="PANTHER" id="PTHR11552">
    <property type="entry name" value="GLUCOSE-METHANOL-CHOLINE GMC OXIDOREDUCTASE"/>
    <property type="match status" value="1"/>
</dbReference>
<dbReference type="Gene3D" id="3.50.50.60">
    <property type="entry name" value="FAD/NAD(P)-binding domain"/>
    <property type="match status" value="1"/>
</dbReference>
<comment type="catalytic activity">
    <reaction evidence="12">
        <text>a pyranoside + acceptor = a pyranosid-3,4-diulose + reduced acceptor.</text>
        <dbReference type="EC" id="1.1.99.29"/>
    </reaction>
</comment>
<dbReference type="EC" id="1.1.99.29" evidence="5"/>
<evidence type="ECO:0000256" key="3">
    <source>
        <dbReference type="ARBA" id="ARBA00010790"/>
    </source>
</evidence>
<evidence type="ECO:0000256" key="4">
    <source>
        <dbReference type="ARBA" id="ARBA00011245"/>
    </source>
</evidence>
<protein>
    <recommendedName>
        <fullName evidence="5">pyranose dehydrogenase (acceptor)</fullName>
        <ecNumber evidence="5">1.1.99.29</ecNumber>
    </recommendedName>
</protein>
<dbReference type="AlphaFoldDB" id="A0A409XHN0"/>
<dbReference type="GO" id="GO:0033718">
    <property type="term" value="F:pyranose dehydrogenase (acceptor) activity"/>
    <property type="evidence" value="ECO:0007669"/>
    <property type="project" value="UniProtKB-EC"/>
</dbReference>
<comment type="catalytic activity">
    <reaction evidence="8">
        <text>pyranose + acceptor = pyranos-2-ulose + reduced acceptor.</text>
        <dbReference type="EC" id="1.1.99.29"/>
    </reaction>
</comment>
<comment type="subunit">
    <text evidence="4">Monomer.</text>
</comment>
<evidence type="ECO:0000259" key="15">
    <source>
        <dbReference type="PROSITE" id="PS00623"/>
    </source>
</evidence>
<dbReference type="InterPro" id="IPR012132">
    <property type="entry name" value="GMC_OxRdtase"/>
</dbReference>
<feature type="binding site" evidence="13">
    <location>
        <begin position="544"/>
        <end position="545"/>
    </location>
    <ligand>
        <name>FAD</name>
        <dbReference type="ChEBI" id="CHEBI:57692"/>
    </ligand>
</feature>
<proteinExistence type="inferred from homology"/>
<dbReference type="Pfam" id="PF05199">
    <property type="entry name" value="GMC_oxred_C"/>
    <property type="match status" value="1"/>
</dbReference>
<dbReference type="InParanoid" id="A0A409XHN0"/>
<dbReference type="Proteomes" id="UP000283269">
    <property type="component" value="Unassembled WGS sequence"/>
</dbReference>
<dbReference type="STRING" id="93625.A0A409XHN0"/>
<evidence type="ECO:0000256" key="1">
    <source>
        <dbReference type="ARBA" id="ARBA00001974"/>
    </source>
</evidence>
<comment type="cofactor">
    <cofactor evidence="1 13">
        <name>FAD</name>
        <dbReference type="ChEBI" id="CHEBI:57692"/>
    </cofactor>
</comment>
<evidence type="ECO:0000313" key="17">
    <source>
        <dbReference type="EMBL" id="PPQ90241.1"/>
    </source>
</evidence>
<dbReference type="Pfam" id="PF00732">
    <property type="entry name" value="GMC_oxred_N"/>
    <property type="match status" value="1"/>
</dbReference>
<dbReference type="PANTHER" id="PTHR11552:SF78">
    <property type="entry name" value="GLUCOSE-METHANOL-CHOLINE OXIDOREDUCTASE N-TERMINAL DOMAIN-CONTAINING PROTEIN"/>
    <property type="match status" value="1"/>
</dbReference>
<comment type="caution">
    <text evidence="17">The sequence shown here is derived from an EMBL/GenBank/DDBJ whole genome shotgun (WGS) entry which is preliminary data.</text>
</comment>
<dbReference type="PROSITE" id="PS00623">
    <property type="entry name" value="GMC_OXRED_1"/>
    <property type="match status" value="1"/>
</dbReference>
<dbReference type="InterPro" id="IPR007867">
    <property type="entry name" value="GMC_OxRtase_C"/>
</dbReference>
<dbReference type="SUPFAM" id="SSF51905">
    <property type="entry name" value="FAD/NAD(P)-binding domain"/>
    <property type="match status" value="1"/>
</dbReference>
<comment type="catalytic activity">
    <reaction evidence="11">
        <text>a pyranoside + acceptor = a pyranosid-3-ulose + reduced acceptor.</text>
        <dbReference type="EC" id="1.1.99.29"/>
    </reaction>
</comment>
<dbReference type="PIRSF" id="PIRSF000137">
    <property type="entry name" value="Alcohol_oxidase"/>
    <property type="match status" value="1"/>
</dbReference>
<evidence type="ECO:0000256" key="12">
    <source>
        <dbReference type="ARBA" id="ARBA00034059"/>
    </source>
</evidence>
<evidence type="ECO:0000256" key="5">
    <source>
        <dbReference type="ARBA" id="ARBA00013177"/>
    </source>
</evidence>
<comment type="catalytic activity">
    <reaction evidence="10">
        <text>pyranose + acceptor = pyranos-3-ulose + reduced acceptor.</text>
        <dbReference type="EC" id="1.1.99.29"/>
    </reaction>
</comment>
<accession>A0A409XHN0</accession>
<feature type="binding site" evidence="13">
    <location>
        <position position="237"/>
    </location>
    <ligand>
        <name>FAD</name>
        <dbReference type="ChEBI" id="CHEBI:57692"/>
    </ligand>
</feature>
<dbReference type="PROSITE" id="PS00624">
    <property type="entry name" value="GMC_OXRED_2"/>
    <property type="match status" value="1"/>
</dbReference>
<reference evidence="17 18" key="1">
    <citation type="journal article" date="2018" name="Evol. Lett.">
        <title>Horizontal gene cluster transfer increased hallucinogenic mushroom diversity.</title>
        <authorList>
            <person name="Reynolds H.T."/>
            <person name="Vijayakumar V."/>
            <person name="Gluck-Thaler E."/>
            <person name="Korotkin H.B."/>
            <person name="Matheny P.B."/>
            <person name="Slot J.C."/>
        </authorList>
    </citation>
    <scope>NUCLEOTIDE SEQUENCE [LARGE SCALE GENOMIC DNA]</scope>
    <source>
        <strain evidence="17 18">2631</strain>
    </source>
</reference>
<sequence length="614" mass="67717">MPDANLSRNEYDIIFAGGGATACVTAGRLAKADPTLKILVLEAGPHTKDMIDHIQPGRFIRHIAPGSNTTTLHISKPSEAVGGRSVYVHTARCVGGGSAVNWLMYNRASASDYDDWETEHGNPGWGSKEIIPLLCKAETYQVQPNLESHGYSGPLKVSLGGHYDISAQQFVEVGPKVETNRPYSEEYNTMHADSLNIFSRVPKWIDEKTGIRQDVAHNFIYNQPENNNLEIIDGCRVTRVIFENKRAVGVEFVNDKLIRPDADLSPRVARATRLVVLSAGAMGSPAILERSGIGAAECLQKAGIKQLVDLPGVGENYQDHLLVGAAYFADPIIETYDGLVRNDHEETKRHLDSWTKNGSGLLGSNGVDAAIKLRPREDELHELGPEFESRWKEFFEKKPDKPIVWMKGSPRLPATDLAAQLGLPPTTKFVTGGYFPGYPACRGSVHITSDDIYAPLDFDTGFMTEPSDLAILRWAYKHSREIMRRLPVYRGPVPHSHPKFPDGSDAVTTEERLPVDIQHPRLVYTAEDNAAIDEYHRRTVATTWHSLGTCAMKPRERGGVVDPRLNVYGTECLKIADVSIPPSNVNANTYSTAIAIGEKAAHLIAQDLDLHGYF</sequence>
<evidence type="ECO:0000256" key="14">
    <source>
        <dbReference type="RuleBase" id="RU003968"/>
    </source>
</evidence>
<dbReference type="EMBL" id="NHYD01001667">
    <property type="protein sequence ID" value="PPQ90241.1"/>
    <property type="molecule type" value="Genomic_DNA"/>
</dbReference>
<keyword evidence="14" id="KW-0285">Flavoprotein</keyword>
<evidence type="ECO:0000256" key="7">
    <source>
        <dbReference type="ARBA" id="ARBA00024699"/>
    </source>
</evidence>
<keyword evidence="6" id="KW-0964">Secreted</keyword>